<evidence type="ECO:0000313" key="2">
    <source>
        <dbReference type="EMBL" id="USS89194.1"/>
    </source>
</evidence>
<keyword evidence="3" id="KW-1185">Reference proteome</keyword>
<protein>
    <recommendedName>
        <fullName evidence="4">DUF2628 domain-containing protein</fullName>
    </recommendedName>
</protein>
<organism evidence="2 3">
    <name type="scientific">Fructilactobacillus cliffordii</name>
    <dbReference type="NCBI Taxonomy" id="2940299"/>
    <lineage>
        <taxon>Bacteria</taxon>
        <taxon>Bacillati</taxon>
        <taxon>Bacillota</taxon>
        <taxon>Bacilli</taxon>
        <taxon>Lactobacillales</taxon>
        <taxon>Lactobacillaceae</taxon>
        <taxon>Fructilactobacillus</taxon>
    </lineage>
</organism>
<feature type="transmembrane region" description="Helical" evidence="1">
    <location>
        <begin position="87"/>
        <end position="107"/>
    </location>
</feature>
<name>A0A9Q9E2V2_9LACO</name>
<proteinExistence type="predicted"/>
<keyword evidence="1" id="KW-1133">Transmembrane helix</keyword>
<keyword evidence="1" id="KW-0472">Membrane</keyword>
<keyword evidence="1" id="KW-0812">Transmembrane</keyword>
<reference evidence="2" key="1">
    <citation type="submission" date="2022-05" db="EMBL/GenBank/DDBJ databases">
        <authorList>
            <person name="Oliphant S.A."/>
            <person name="Watson-Haigh N.S."/>
            <person name="Sumby K.M."/>
            <person name="Gardner J.M."/>
            <person name="Jiranek V."/>
        </authorList>
    </citation>
    <scope>NUCLEOTIDE SEQUENCE</scope>
    <source>
        <strain evidence="2">KI4_B1</strain>
    </source>
</reference>
<dbReference type="AlphaFoldDB" id="A0A9Q9E2V2"/>
<dbReference type="EMBL" id="CP097119">
    <property type="protein sequence ID" value="USS89194.1"/>
    <property type="molecule type" value="Genomic_DNA"/>
</dbReference>
<dbReference type="Proteomes" id="UP001055911">
    <property type="component" value="Chromosome"/>
</dbReference>
<dbReference type="RefSeq" id="WP_252766711.1">
    <property type="nucleotide sequence ID" value="NZ_CP097117.1"/>
</dbReference>
<feature type="transmembrane region" description="Helical" evidence="1">
    <location>
        <begin position="37"/>
        <end position="55"/>
    </location>
</feature>
<sequence length="135" mass="16114">MNQFNLNDEDDDQLKQLLTMLPDNYAVIYRKDGRVRINKVGLSFTALFFGILPAWFRGDWYNIFCMLGIEAGFTMLYSYITKTDLATASYALGVFFNFLWCGIYNLMYFRHSQNLGYEPYDKRSEQLLKQHRYYR</sequence>
<evidence type="ECO:0000313" key="3">
    <source>
        <dbReference type="Proteomes" id="UP001055911"/>
    </source>
</evidence>
<evidence type="ECO:0000256" key="1">
    <source>
        <dbReference type="SAM" id="Phobius"/>
    </source>
</evidence>
<gene>
    <name evidence="2" type="ORF">M3M40_06910</name>
</gene>
<evidence type="ECO:0008006" key="4">
    <source>
        <dbReference type="Google" id="ProtNLM"/>
    </source>
</evidence>
<accession>A0A9Q9E2V2</accession>